<dbReference type="PANTHER" id="PTHR33169:SF14">
    <property type="entry name" value="TRANSCRIPTIONAL REGULATOR RV3488"/>
    <property type="match status" value="1"/>
</dbReference>
<reference evidence="2 3" key="1">
    <citation type="submission" date="2024-06" db="EMBL/GenBank/DDBJ databases">
        <title>Sorghum-associated microbial communities from plants grown in Nebraska, USA.</title>
        <authorList>
            <person name="Schachtman D."/>
        </authorList>
    </citation>
    <scope>NUCLEOTIDE SEQUENCE [LARGE SCALE GENOMIC DNA]</scope>
    <source>
        <strain evidence="2 3">2857</strain>
    </source>
</reference>
<comment type="caution">
    <text evidence="2">The sequence shown here is derived from an EMBL/GenBank/DDBJ whole genome shotgun (WGS) entry which is preliminary data.</text>
</comment>
<dbReference type="InterPro" id="IPR036390">
    <property type="entry name" value="WH_DNA-bd_sf"/>
</dbReference>
<feature type="domain" description="Transcription regulator PadR N-terminal" evidence="1">
    <location>
        <begin position="42"/>
        <end position="87"/>
    </location>
</feature>
<gene>
    <name evidence="2" type="ORF">ABIE21_002390</name>
</gene>
<keyword evidence="3" id="KW-1185">Reference proteome</keyword>
<evidence type="ECO:0000313" key="3">
    <source>
        <dbReference type="Proteomes" id="UP001549257"/>
    </source>
</evidence>
<evidence type="ECO:0000259" key="1">
    <source>
        <dbReference type="Pfam" id="PF03551"/>
    </source>
</evidence>
<dbReference type="SUPFAM" id="SSF46785">
    <property type="entry name" value="Winged helix' DNA-binding domain"/>
    <property type="match status" value="1"/>
</dbReference>
<dbReference type="Proteomes" id="UP001549257">
    <property type="component" value="Unassembled WGS sequence"/>
</dbReference>
<proteinExistence type="predicted"/>
<accession>A0ABV2QPJ5</accession>
<evidence type="ECO:0000313" key="2">
    <source>
        <dbReference type="EMBL" id="MET4582880.1"/>
    </source>
</evidence>
<sequence>MQNKGMDPIQRLTQPTVAVLRVLLESDEPVWGLRLAKLTGRAPGSIYPILARLEDSGWIVGEWEDDDERVGPRRRTYALTADGADRAAATLATWDAKAVRPASRSPRTAQA</sequence>
<dbReference type="EMBL" id="JBEPSJ010000002">
    <property type="protein sequence ID" value="MET4582880.1"/>
    <property type="molecule type" value="Genomic_DNA"/>
</dbReference>
<protein>
    <submittedName>
        <fullName evidence="2">PadR family transcriptional regulator PadR</fullName>
    </submittedName>
</protein>
<dbReference type="InterPro" id="IPR052509">
    <property type="entry name" value="Metal_resp_DNA-bind_regulator"/>
</dbReference>
<dbReference type="PANTHER" id="PTHR33169">
    <property type="entry name" value="PADR-FAMILY TRANSCRIPTIONAL REGULATOR"/>
    <property type="match status" value="1"/>
</dbReference>
<dbReference type="Pfam" id="PF03551">
    <property type="entry name" value="PadR"/>
    <property type="match status" value="1"/>
</dbReference>
<organism evidence="2 3">
    <name type="scientific">Conyzicola nivalis</name>
    <dbReference type="NCBI Taxonomy" id="1477021"/>
    <lineage>
        <taxon>Bacteria</taxon>
        <taxon>Bacillati</taxon>
        <taxon>Actinomycetota</taxon>
        <taxon>Actinomycetes</taxon>
        <taxon>Micrococcales</taxon>
        <taxon>Microbacteriaceae</taxon>
        <taxon>Conyzicola</taxon>
    </lineage>
</organism>
<dbReference type="InterPro" id="IPR036388">
    <property type="entry name" value="WH-like_DNA-bd_sf"/>
</dbReference>
<dbReference type="Gene3D" id="1.10.10.10">
    <property type="entry name" value="Winged helix-like DNA-binding domain superfamily/Winged helix DNA-binding domain"/>
    <property type="match status" value="1"/>
</dbReference>
<dbReference type="InterPro" id="IPR005149">
    <property type="entry name" value="Tscrpt_reg_PadR_N"/>
</dbReference>
<name>A0ABV2QPJ5_9MICO</name>